<feature type="domain" description="Peptidase S49 N-terminal proteobacteria" evidence="13">
    <location>
        <begin position="2"/>
        <end position="163"/>
    </location>
</feature>
<keyword evidence="6 14" id="KW-0378">Hydrolase</keyword>
<accession>A0A975DD81</accession>
<feature type="transmembrane region" description="Helical" evidence="11">
    <location>
        <begin position="12"/>
        <end position="33"/>
    </location>
</feature>
<evidence type="ECO:0000256" key="2">
    <source>
        <dbReference type="ARBA" id="ARBA00008683"/>
    </source>
</evidence>
<evidence type="ECO:0000256" key="6">
    <source>
        <dbReference type="ARBA" id="ARBA00022801"/>
    </source>
</evidence>
<comment type="subcellular location">
    <subcellularLocation>
        <location evidence="1">Cell membrane</location>
    </subcellularLocation>
</comment>
<keyword evidence="3" id="KW-1003">Cell membrane</keyword>
<dbReference type="GO" id="GO:0005886">
    <property type="term" value="C:plasma membrane"/>
    <property type="evidence" value="ECO:0007669"/>
    <property type="project" value="UniProtKB-SubCell"/>
</dbReference>
<dbReference type="CDD" id="cd07023">
    <property type="entry name" value="S49_Sppa_N_C"/>
    <property type="match status" value="1"/>
</dbReference>
<feature type="region of interest" description="Disordered" evidence="10">
    <location>
        <begin position="65"/>
        <end position="99"/>
    </location>
</feature>
<organism evidence="14 15">
    <name type="scientific">Psychrosphaera ytuae</name>
    <dbReference type="NCBI Taxonomy" id="2820710"/>
    <lineage>
        <taxon>Bacteria</taxon>
        <taxon>Pseudomonadati</taxon>
        <taxon>Pseudomonadota</taxon>
        <taxon>Gammaproteobacteria</taxon>
        <taxon>Alteromonadales</taxon>
        <taxon>Pseudoalteromonadaceae</taxon>
        <taxon>Psychrosphaera</taxon>
    </lineage>
</organism>
<evidence type="ECO:0000259" key="13">
    <source>
        <dbReference type="Pfam" id="PF08496"/>
    </source>
</evidence>
<keyword evidence="7" id="KW-0720">Serine protease</keyword>
<dbReference type="EC" id="3.4.21.-" evidence="14"/>
<evidence type="ECO:0000256" key="7">
    <source>
        <dbReference type="ARBA" id="ARBA00022825"/>
    </source>
</evidence>
<evidence type="ECO:0000256" key="10">
    <source>
        <dbReference type="SAM" id="MobiDB-lite"/>
    </source>
</evidence>
<evidence type="ECO:0000256" key="11">
    <source>
        <dbReference type="SAM" id="Phobius"/>
    </source>
</evidence>
<dbReference type="GO" id="GO:0006508">
    <property type="term" value="P:proteolysis"/>
    <property type="evidence" value="ECO:0007669"/>
    <property type="project" value="UniProtKB-KW"/>
</dbReference>
<dbReference type="PANTHER" id="PTHR42987">
    <property type="entry name" value="PEPTIDASE S49"/>
    <property type="match status" value="1"/>
</dbReference>
<protein>
    <submittedName>
        <fullName evidence="14">Protease SohB</fullName>
        <ecNumber evidence="14">3.4.21.-</ecNumber>
    </submittedName>
</protein>
<evidence type="ECO:0000256" key="5">
    <source>
        <dbReference type="ARBA" id="ARBA00022692"/>
    </source>
</evidence>
<dbReference type="KEGG" id="psym:J1N51_01625"/>
<gene>
    <name evidence="14" type="primary">sohB</name>
    <name evidence="14" type="ORF">J1N51_01625</name>
</gene>
<dbReference type="Pfam" id="PF01343">
    <property type="entry name" value="Peptidase_S49"/>
    <property type="match status" value="1"/>
</dbReference>
<dbReference type="SUPFAM" id="SSF52096">
    <property type="entry name" value="ClpP/crotonase"/>
    <property type="match status" value="1"/>
</dbReference>
<dbReference type="InterPro" id="IPR002142">
    <property type="entry name" value="Peptidase_S49"/>
</dbReference>
<dbReference type="Gene3D" id="6.20.330.10">
    <property type="match status" value="1"/>
</dbReference>
<dbReference type="Pfam" id="PF08496">
    <property type="entry name" value="Peptidase_S49_N"/>
    <property type="match status" value="1"/>
</dbReference>
<keyword evidence="8 11" id="KW-1133">Transmembrane helix</keyword>
<evidence type="ECO:0000256" key="8">
    <source>
        <dbReference type="ARBA" id="ARBA00022989"/>
    </source>
</evidence>
<feature type="compositionally biased region" description="Basic and acidic residues" evidence="10">
    <location>
        <begin position="65"/>
        <end position="83"/>
    </location>
</feature>
<dbReference type="InterPro" id="IPR029045">
    <property type="entry name" value="ClpP/crotonase-like_dom_sf"/>
</dbReference>
<comment type="similarity">
    <text evidence="2">Belongs to the peptidase S49 family.</text>
</comment>
<dbReference type="NCBIfam" id="NF008745">
    <property type="entry name" value="PRK11778.1"/>
    <property type="match status" value="1"/>
</dbReference>
<evidence type="ECO:0000259" key="12">
    <source>
        <dbReference type="Pfam" id="PF01343"/>
    </source>
</evidence>
<dbReference type="InterPro" id="IPR013703">
    <property type="entry name" value="Peptidase_S49_N_proteobac"/>
</dbReference>
<keyword evidence="9 11" id="KW-0472">Membrane</keyword>
<reference evidence="14" key="1">
    <citation type="submission" date="2021-03" db="EMBL/GenBank/DDBJ databases">
        <title>Description of Psychrosphaera ytuae sp. nov. isolated from deep sea sediment of South China Sea.</title>
        <authorList>
            <person name="Zhang J."/>
            <person name="Xu X.-D."/>
        </authorList>
    </citation>
    <scope>NUCLEOTIDE SEQUENCE</scope>
    <source>
        <strain evidence="14">MTZ26</strain>
    </source>
</reference>
<name>A0A975DD81_9GAMM</name>
<dbReference type="Proteomes" id="UP000682739">
    <property type="component" value="Chromosome"/>
</dbReference>
<feature type="domain" description="Peptidase S49" evidence="12">
    <location>
        <begin position="167"/>
        <end position="315"/>
    </location>
</feature>
<proteinExistence type="inferred from homology"/>
<keyword evidence="5 11" id="KW-0812">Transmembrane</keyword>
<keyword evidence="15" id="KW-1185">Reference proteome</keyword>
<evidence type="ECO:0000313" key="15">
    <source>
        <dbReference type="Proteomes" id="UP000682739"/>
    </source>
</evidence>
<evidence type="ECO:0000256" key="1">
    <source>
        <dbReference type="ARBA" id="ARBA00004236"/>
    </source>
</evidence>
<keyword evidence="4 14" id="KW-0645">Protease</keyword>
<dbReference type="GO" id="GO:0004252">
    <property type="term" value="F:serine-type endopeptidase activity"/>
    <property type="evidence" value="ECO:0007669"/>
    <property type="project" value="InterPro"/>
</dbReference>
<evidence type="ECO:0000256" key="9">
    <source>
        <dbReference type="ARBA" id="ARBA00023136"/>
    </source>
</evidence>
<sequence length="354" mass="39243">MEYLYEYGLFLAKAVTFVVAVLLVVGFVVGAAIKQKQSKKGELNIDHLTEQFNEDMDDIKKSMMSKEELKEHEKQIKANAKKEKKDKKAKQKSNASAADEEQLMRKRVFVVSFDGDVEASAVESLREEVTAIISIAQPDDEVVIKLESPGGMVHGYGLAASQIQRLTSRGIKVTAAVDKVAASGGYMMACVADEIVAAPFAIIGSIGVVAQLPNINKLLKKHDVEIEQHTAGEFKRTLTVLGENTDKAREKFKEELEETHVLFKSFVSENRPVVEIDTVATGEHWYGVQAKELNLIDQVKTSDDLILELHKEKDVYSVEYKIKHNIAEKLGVAASTAFTKTLGKFSTWSLTHSK</sequence>
<dbReference type="Gene3D" id="3.90.226.10">
    <property type="entry name" value="2-enoyl-CoA Hydratase, Chain A, domain 1"/>
    <property type="match status" value="1"/>
</dbReference>
<dbReference type="AlphaFoldDB" id="A0A975DD81"/>
<evidence type="ECO:0000313" key="14">
    <source>
        <dbReference type="EMBL" id="QTH64211.1"/>
    </source>
</evidence>
<evidence type="ECO:0000256" key="4">
    <source>
        <dbReference type="ARBA" id="ARBA00022670"/>
    </source>
</evidence>
<dbReference type="InterPro" id="IPR047272">
    <property type="entry name" value="S49_SppA_C"/>
</dbReference>
<evidence type="ECO:0000256" key="3">
    <source>
        <dbReference type="ARBA" id="ARBA00022475"/>
    </source>
</evidence>
<dbReference type="PANTHER" id="PTHR42987:SF4">
    <property type="entry name" value="PROTEASE SOHB-RELATED"/>
    <property type="match status" value="1"/>
</dbReference>
<dbReference type="RefSeq" id="WP_208832266.1">
    <property type="nucleotide sequence ID" value="NZ_CP072110.1"/>
</dbReference>
<dbReference type="EMBL" id="CP072110">
    <property type="protein sequence ID" value="QTH64211.1"/>
    <property type="molecule type" value="Genomic_DNA"/>
</dbReference>